<dbReference type="PANTHER" id="PTHR30055:SF238">
    <property type="entry name" value="MYCOFACTOCIN BIOSYNTHESIS TRANSCRIPTIONAL REGULATOR MFTR-RELATED"/>
    <property type="match status" value="1"/>
</dbReference>
<feature type="domain" description="HTH tetR-type" evidence="5">
    <location>
        <begin position="16"/>
        <end position="76"/>
    </location>
</feature>
<keyword evidence="2 4" id="KW-0238">DNA-binding</keyword>
<sequence length="210" mass="22343">MTDLPGVVRLKDRREALTLRTILTAARRLFGEDGYARTPIRTIAKEAGVAPQTIYAHFGSKAGVLAGLVDLMDEEAGLPELMAEAAGLTDPVDLLGLVARASRQVRERCGDIVAMLSSGAAVDPEIARSQAEGARRNRLGIEMVVDRIRAAGHQVAPRAADVAVALTTTGVHDSLVVDSGWSHDDYEAWLRRTLVAAVLVTEPNGPETSA</sequence>
<dbReference type="PROSITE" id="PS50977">
    <property type="entry name" value="HTH_TETR_2"/>
    <property type="match status" value="1"/>
</dbReference>
<reference evidence="7" key="1">
    <citation type="journal article" date="2019" name="Int. J. Syst. Evol. Microbiol.">
        <title>The Global Catalogue of Microorganisms (GCM) 10K type strain sequencing project: providing services to taxonomists for standard genome sequencing and annotation.</title>
        <authorList>
            <consortium name="The Broad Institute Genomics Platform"/>
            <consortium name="The Broad Institute Genome Sequencing Center for Infectious Disease"/>
            <person name="Wu L."/>
            <person name="Ma J."/>
        </authorList>
    </citation>
    <scope>NUCLEOTIDE SEQUENCE [LARGE SCALE GENOMIC DNA]</scope>
    <source>
        <strain evidence="7">CCUG 60214</strain>
    </source>
</reference>
<evidence type="ECO:0000256" key="1">
    <source>
        <dbReference type="ARBA" id="ARBA00023015"/>
    </source>
</evidence>
<dbReference type="InterPro" id="IPR001647">
    <property type="entry name" value="HTH_TetR"/>
</dbReference>
<gene>
    <name evidence="6" type="ORF">ACFQ3T_25065</name>
</gene>
<feature type="DNA-binding region" description="H-T-H motif" evidence="4">
    <location>
        <begin position="39"/>
        <end position="58"/>
    </location>
</feature>
<dbReference type="PANTHER" id="PTHR30055">
    <property type="entry name" value="HTH-TYPE TRANSCRIPTIONAL REGULATOR RUTR"/>
    <property type="match status" value="1"/>
</dbReference>
<dbReference type="RefSeq" id="WP_380726489.1">
    <property type="nucleotide sequence ID" value="NZ_JBHTLK010000158.1"/>
</dbReference>
<proteinExistence type="predicted"/>
<evidence type="ECO:0000256" key="2">
    <source>
        <dbReference type="ARBA" id="ARBA00023125"/>
    </source>
</evidence>
<dbReference type="SUPFAM" id="SSF46689">
    <property type="entry name" value="Homeodomain-like"/>
    <property type="match status" value="1"/>
</dbReference>
<evidence type="ECO:0000313" key="7">
    <source>
        <dbReference type="Proteomes" id="UP001597168"/>
    </source>
</evidence>
<dbReference type="InterPro" id="IPR050109">
    <property type="entry name" value="HTH-type_TetR-like_transc_reg"/>
</dbReference>
<evidence type="ECO:0000313" key="6">
    <source>
        <dbReference type="EMBL" id="MFD1150418.1"/>
    </source>
</evidence>
<comment type="caution">
    <text evidence="6">The sequence shown here is derived from an EMBL/GenBank/DDBJ whole genome shotgun (WGS) entry which is preliminary data.</text>
</comment>
<dbReference type="EMBL" id="JBHTLK010000158">
    <property type="protein sequence ID" value="MFD1150418.1"/>
    <property type="molecule type" value="Genomic_DNA"/>
</dbReference>
<protein>
    <submittedName>
        <fullName evidence="6">TetR/AcrR family transcriptional regulator</fullName>
    </submittedName>
</protein>
<dbReference type="Gene3D" id="1.10.357.10">
    <property type="entry name" value="Tetracycline Repressor, domain 2"/>
    <property type="match status" value="1"/>
</dbReference>
<evidence type="ECO:0000259" key="5">
    <source>
        <dbReference type="PROSITE" id="PS50977"/>
    </source>
</evidence>
<dbReference type="InterPro" id="IPR009057">
    <property type="entry name" value="Homeodomain-like_sf"/>
</dbReference>
<organism evidence="6 7">
    <name type="scientific">Saccharothrix hoggarensis</name>
    <dbReference type="NCBI Taxonomy" id="913853"/>
    <lineage>
        <taxon>Bacteria</taxon>
        <taxon>Bacillati</taxon>
        <taxon>Actinomycetota</taxon>
        <taxon>Actinomycetes</taxon>
        <taxon>Pseudonocardiales</taxon>
        <taxon>Pseudonocardiaceae</taxon>
        <taxon>Saccharothrix</taxon>
    </lineage>
</organism>
<evidence type="ECO:0000256" key="3">
    <source>
        <dbReference type="ARBA" id="ARBA00023163"/>
    </source>
</evidence>
<dbReference type="PRINTS" id="PR00455">
    <property type="entry name" value="HTHTETR"/>
</dbReference>
<evidence type="ECO:0000256" key="4">
    <source>
        <dbReference type="PROSITE-ProRule" id="PRU00335"/>
    </source>
</evidence>
<dbReference type="Proteomes" id="UP001597168">
    <property type="component" value="Unassembled WGS sequence"/>
</dbReference>
<keyword evidence="1" id="KW-0805">Transcription regulation</keyword>
<accession>A0ABW3QZY2</accession>
<keyword evidence="7" id="KW-1185">Reference proteome</keyword>
<keyword evidence="3" id="KW-0804">Transcription</keyword>
<dbReference type="Pfam" id="PF00440">
    <property type="entry name" value="TetR_N"/>
    <property type="match status" value="1"/>
</dbReference>
<name>A0ABW3QZY2_9PSEU</name>